<keyword evidence="1" id="KW-0418">Kinase</keyword>
<organism evidence="1 2">
    <name type="scientific">Lepagella muris</name>
    <dbReference type="NCBI Taxonomy" id="3032870"/>
    <lineage>
        <taxon>Bacteria</taxon>
        <taxon>Pseudomonadati</taxon>
        <taxon>Bacteroidota</taxon>
        <taxon>Bacteroidia</taxon>
        <taxon>Bacteroidales</taxon>
        <taxon>Muribaculaceae</taxon>
        <taxon>Lepagella</taxon>
    </lineage>
</organism>
<keyword evidence="1" id="KW-0808">Transferase</keyword>
<dbReference type="EMBL" id="SRYB01000042">
    <property type="protein sequence ID" value="TGY76315.1"/>
    <property type="molecule type" value="Genomic_DNA"/>
</dbReference>
<reference evidence="1" key="1">
    <citation type="submission" date="2019-04" db="EMBL/GenBank/DDBJ databases">
        <title>Microbes associate with the intestines of laboratory mice.</title>
        <authorList>
            <person name="Navarre W."/>
            <person name="Wong E."/>
            <person name="Huang K."/>
            <person name="Tropini C."/>
            <person name="Ng K."/>
            <person name="Yu B."/>
        </authorList>
    </citation>
    <scope>NUCLEOTIDE SEQUENCE</scope>
    <source>
        <strain evidence="1">NM04_E33</strain>
    </source>
</reference>
<evidence type="ECO:0000313" key="2">
    <source>
        <dbReference type="Proteomes" id="UP000306319"/>
    </source>
</evidence>
<protein>
    <submittedName>
        <fullName evidence="1">Adenylate kinase</fullName>
    </submittedName>
</protein>
<keyword evidence="2" id="KW-1185">Reference proteome</keyword>
<sequence length="162" mass="18856">MKRVIVIGCPGAGKSSFARKLAGKLHLPLHYLDMIWHRPDKTNVSREEFDQSLHKIMDGEEWIIDGNYLRTLPLRLGRCDTVFMFDLPVEDCLSGARQRIGKPREDMPWMETEMDPEFQQWIQDFPDTQLPIINELLASCREGVDVRIFRSRDEADTFIASF</sequence>
<evidence type="ECO:0000313" key="1">
    <source>
        <dbReference type="EMBL" id="TGY76315.1"/>
    </source>
</evidence>
<dbReference type="Proteomes" id="UP000306319">
    <property type="component" value="Unassembled WGS sequence"/>
</dbReference>
<name>A0AC61RCJ5_9BACT</name>
<accession>A0AC61RCJ5</accession>
<proteinExistence type="predicted"/>
<comment type="caution">
    <text evidence="1">The sequence shown here is derived from an EMBL/GenBank/DDBJ whole genome shotgun (WGS) entry which is preliminary data.</text>
</comment>
<gene>
    <name evidence="1" type="ORF">E5331_18470</name>
</gene>